<reference evidence="5 6" key="1">
    <citation type="submission" date="2019-10" db="EMBL/GenBank/DDBJ databases">
        <authorList>
            <person name="Palmer J.M."/>
        </authorList>
    </citation>
    <scope>NUCLEOTIDE SEQUENCE [LARGE SCALE GENOMIC DNA]</scope>
    <source>
        <strain evidence="5 6">TWF694</strain>
    </source>
</reference>
<feature type="signal peptide" evidence="2">
    <location>
        <begin position="1"/>
        <end position="20"/>
    </location>
</feature>
<protein>
    <submittedName>
        <fullName evidence="5">Uncharacterized protein</fullName>
    </submittedName>
</protein>
<dbReference type="Pfam" id="PF23865">
    <property type="entry name" value="DUF7223"/>
    <property type="match status" value="1"/>
</dbReference>
<dbReference type="InterPro" id="IPR055647">
    <property type="entry name" value="DUF7223"/>
</dbReference>
<evidence type="ECO:0000256" key="2">
    <source>
        <dbReference type="SAM" id="SignalP"/>
    </source>
</evidence>
<evidence type="ECO:0000259" key="3">
    <source>
        <dbReference type="Pfam" id="PF22974"/>
    </source>
</evidence>
<dbReference type="InterPro" id="IPR054293">
    <property type="entry name" value="DUF7029"/>
</dbReference>
<feature type="compositionally biased region" description="Basic and acidic residues" evidence="1">
    <location>
        <begin position="504"/>
        <end position="518"/>
    </location>
</feature>
<dbReference type="Pfam" id="PF22974">
    <property type="entry name" value="DUF7029"/>
    <property type="match status" value="1"/>
</dbReference>
<comment type="caution">
    <text evidence="5">The sequence shown here is derived from an EMBL/GenBank/DDBJ whole genome shotgun (WGS) entry which is preliminary data.</text>
</comment>
<keyword evidence="2" id="KW-0732">Signal</keyword>
<evidence type="ECO:0000313" key="6">
    <source>
        <dbReference type="Proteomes" id="UP001365542"/>
    </source>
</evidence>
<dbReference type="EMBL" id="JAVHJO010000005">
    <property type="protein sequence ID" value="KAK6540590.1"/>
    <property type="molecule type" value="Genomic_DNA"/>
</dbReference>
<dbReference type="Proteomes" id="UP001365542">
    <property type="component" value="Unassembled WGS sequence"/>
</dbReference>
<dbReference type="AlphaFoldDB" id="A0AAV9XEP9"/>
<sequence length="664" mass="71767">MKITSVLLSFLLSRRLGVLASPAAPGGGAPKGVKLPGSGQLGSEWEIPPGFEALNPVDDPALVSKGLHRRAEHAKTAFKPTTTATLEYRGASTKGGAAPTAKVRVQVDKNHPILELSHLKPLVEHVELFEKGPDKIGMVFRDDATLKTAFKAWDWINNKQEDYFVMIAMVVDPKNPRIVRRLPYKIDNVEQKGLKVTLRAKELPWDSVGVLDIRFGGAKAQAKGVVTSKGKGVHRRLVDGDAYWPIPVGVGTPKTEFTLFSLETQRKGPEGTDDEGKPTPGKASALQASVELKCVGCYTEGSFDIEGHFHWDPFSDGLTEANVAFRTTDISVNIGIDIVVILKAKKTWRYQLIGADVAGLAVAGMANFGPSIALDLAKEISVAGKFSAGAKMKVSIPNDEIYLDLVDTTKIKFPNWKPRVEWDFDIREASVELKGTVGTVATIGLTGQIFKQGFKSGLEIWVPKFDYGGKVGFKENFCPAPAALRIRGVTSDRLLEKFIPITDPTDKKAPTPDKKTPTTDENPTPVKAVGVTASASAGIEIKVTALQGTGALSGLKFGVFPITNLMIPLANICKDARFGKKVSNPNPFPDRPYKKHCSQLWQGTAPFCSGECPSGFTQVRSAGTGSECDVSTPDRIISCHGFSSHSCWTGSKVLCERCYMSQSE</sequence>
<keyword evidence="6" id="KW-1185">Reference proteome</keyword>
<feature type="domain" description="DUF7029" evidence="3">
    <location>
        <begin position="107"/>
        <end position="208"/>
    </location>
</feature>
<feature type="chain" id="PRO_5043429592" evidence="2">
    <location>
        <begin position="21"/>
        <end position="664"/>
    </location>
</feature>
<gene>
    <name evidence="5" type="ORF">TWF694_009379</name>
</gene>
<feature type="region of interest" description="Disordered" evidence="1">
    <location>
        <begin position="502"/>
        <end position="526"/>
    </location>
</feature>
<evidence type="ECO:0000259" key="4">
    <source>
        <dbReference type="Pfam" id="PF23865"/>
    </source>
</evidence>
<proteinExistence type="predicted"/>
<evidence type="ECO:0000256" key="1">
    <source>
        <dbReference type="SAM" id="MobiDB-lite"/>
    </source>
</evidence>
<name>A0AAV9XEP9_9PEZI</name>
<evidence type="ECO:0000313" key="5">
    <source>
        <dbReference type="EMBL" id="KAK6540590.1"/>
    </source>
</evidence>
<feature type="domain" description="DUF7223" evidence="4">
    <location>
        <begin position="287"/>
        <end position="478"/>
    </location>
</feature>
<organism evidence="5 6">
    <name type="scientific">Orbilia ellipsospora</name>
    <dbReference type="NCBI Taxonomy" id="2528407"/>
    <lineage>
        <taxon>Eukaryota</taxon>
        <taxon>Fungi</taxon>
        <taxon>Dikarya</taxon>
        <taxon>Ascomycota</taxon>
        <taxon>Pezizomycotina</taxon>
        <taxon>Orbiliomycetes</taxon>
        <taxon>Orbiliales</taxon>
        <taxon>Orbiliaceae</taxon>
        <taxon>Orbilia</taxon>
    </lineage>
</organism>
<accession>A0AAV9XEP9</accession>